<protein>
    <submittedName>
        <fullName evidence="1">Uncharacterized protein</fullName>
    </submittedName>
</protein>
<reference evidence="1 2" key="1">
    <citation type="submission" date="2020-01" db="EMBL/GenBank/DDBJ databases">
        <title>Draft genome sequence of Aspergillus udagawae IFM 46972.</title>
        <authorList>
            <person name="Takahashi H."/>
            <person name="Yaguchi T."/>
        </authorList>
    </citation>
    <scope>NUCLEOTIDE SEQUENCE [LARGE SCALE GENOMIC DNA]</scope>
    <source>
        <strain evidence="1 2">IFM 46972</strain>
    </source>
</reference>
<gene>
    <name evidence="1" type="ORF">IFM46972_08039</name>
</gene>
<evidence type="ECO:0000313" key="2">
    <source>
        <dbReference type="Proteomes" id="UP000465221"/>
    </source>
</evidence>
<dbReference type="Proteomes" id="UP000465221">
    <property type="component" value="Unassembled WGS sequence"/>
</dbReference>
<name>A0A8H3P9Q5_9EURO</name>
<evidence type="ECO:0000313" key="1">
    <source>
        <dbReference type="EMBL" id="GFF46415.1"/>
    </source>
</evidence>
<sequence length="64" mass="7463">MLGALRCAELATAHVGQQQTFFIDTKRFVTDFCGKRHYDRGLSYRARRSNIANKPQFNHMVTWT</sequence>
<dbReference type="AlphaFoldDB" id="A0A8H3P9Q5"/>
<dbReference type="EMBL" id="BLKC01000065">
    <property type="protein sequence ID" value="GFF46415.1"/>
    <property type="molecule type" value="Genomic_DNA"/>
</dbReference>
<proteinExistence type="predicted"/>
<accession>A0A8H3P9Q5</accession>
<organism evidence="1 2">
    <name type="scientific">Aspergillus udagawae</name>
    <dbReference type="NCBI Taxonomy" id="91492"/>
    <lineage>
        <taxon>Eukaryota</taxon>
        <taxon>Fungi</taxon>
        <taxon>Dikarya</taxon>
        <taxon>Ascomycota</taxon>
        <taxon>Pezizomycotina</taxon>
        <taxon>Eurotiomycetes</taxon>
        <taxon>Eurotiomycetidae</taxon>
        <taxon>Eurotiales</taxon>
        <taxon>Aspergillaceae</taxon>
        <taxon>Aspergillus</taxon>
        <taxon>Aspergillus subgen. Fumigati</taxon>
    </lineage>
</organism>
<comment type="caution">
    <text evidence="1">The sequence shown here is derived from an EMBL/GenBank/DDBJ whole genome shotgun (WGS) entry which is preliminary data.</text>
</comment>